<accession>A0A4Z0JM63</accession>
<evidence type="ECO:0000256" key="1">
    <source>
        <dbReference type="SAM" id="SignalP"/>
    </source>
</evidence>
<keyword evidence="3" id="KW-1185">Reference proteome</keyword>
<organism evidence="2 3">
    <name type="scientific">Companilactobacillus suantsaicola</name>
    <dbReference type="NCBI Taxonomy" id="2487723"/>
    <lineage>
        <taxon>Bacteria</taxon>
        <taxon>Bacillati</taxon>
        <taxon>Bacillota</taxon>
        <taxon>Bacilli</taxon>
        <taxon>Lactobacillales</taxon>
        <taxon>Lactobacillaceae</taxon>
        <taxon>Companilactobacillus</taxon>
    </lineage>
</organism>
<gene>
    <name evidence="2" type="ORF">EGT49_06020</name>
</gene>
<reference evidence="2 3" key="1">
    <citation type="submission" date="2018-10" db="EMBL/GenBank/DDBJ databases">
        <title>Lactobacillus sp. R7 and Lactobacillus sp. R19 isolated from fermented mustard green product of Taiwan.</title>
        <authorList>
            <person name="Lin S.-T."/>
        </authorList>
    </citation>
    <scope>NUCLEOTIDE SEQUENCE [LARGE SCALE GENOMIC DNA]</scope>
    <source>
        <strain evidence="2 3">BCRC 81127</strain>
    </source>
</reference>
<dbReference type="AlphaFoldDB" id="A0A4Z0JM63"/>
<protein>
    <submittedName>
        <fullName evidence="2">Uncharacterized protein</fullName>
    </submittedName>
</protein>
<name>A0A4Z0JM63_9LACO</name>
<comment type="caution">
    <text evidence="2">The sequence shown here is derived from an EMBL/GenBank/DDBJ whole genome shotgun (WGS) entry which is preliminary data.</text>
</comment>
<evidence type="ECO:0000313" key="3">
    <source>
        <dbReference type="Proteomes" id="UP000298021"/>
    </source>
</evidence>
<dbReference type="Proteomes" id="UP000298021">
    <property type="component" value="Unassembled WGS sequence"/>
</dbReference>
<sequence>MKKLLVLSLLLLLPLTGCQKNPVTTKKESTTTEIITKNQQNFKKLKRIFQSSIRMILPGIIWDLPTH</sequence>
<feature type="chain" id="PRO_5039108241" evidence="1">
    <location>
        <begin position="20"/>
        <end position="67"/>
    </location>
</feature>
<proteinExistence type="predicted"/>
<dbReference type="EMBL" id="RKLY01000012">
    <property type="protein sequence ID" value="TGD23425.1"/>
    <property type="molecule type" value="Genomic_DNA"/>
</dbReference>
<keyword evidence="1" id="KW-0732">Signal</keyword>
<feature type="signal peptide" evidence="1">
    <location>
        <begin position="1"/>
        <end position="19"/>
    </location>
</feature>
<evidence type="ECO:0000313" key="2">
    <source>
        <dbReference type="EMBL" id="TGD23425.1"/>
    </source>
</evidence>